<accession>A0ABW3F372</accession>
<organism evidence="2 3">
    <name type="scientific">Actinomadura sediminis</name>
    <dbReference type="NCBI Taxonomy" id="1038904"/>
    <lineage>
        <taxon>Bacteria</taxon>
        <taxon>Bacillati</taxon>
        <taxon>Actinomycetota</taxon>
        <taxon>Actinomycetes</taxon>
        <taxon>Streptosporangiales</taxon>
        <taxon>Thermomonosporaceae</taxon>
        <taxon>Actinomadura</taxon>
    </lineage>
</organism>
<comment type="caution">
    <text evidence="2">The sequence shown here is derived from an EMBL/GenBank/DDBJ whole genome shotgun (WGS) entry which is preliminary data.</text>
</comment>
<dbReference type="EMBL" id="JBHTJA010000138">
    <property type="protein sequence ID" value="MFD0905476.1"/>
    <property type="molecule type" value="Genomic_DNA"/>
</dbReference>
<evidence type="ECO:0000313" key="3">
    <source>
        <dbReference type="Proteomes" id="UP001596972"/>
    </source>
</evidence>
<proteinExistence type="predicted"/>
<protein>
    <submittedName>
        <fullName evidence="2">Uncharacterized protein</fullName>
    </submittedName>
</protein>
<dbReference type="Proteomes" id="UP001596972">
    <property type="component" value="Unassembled WGS sequence"/>
</dbReference>
<reference evidence="3" key="1">
    <citation type="journal article" date="2019" name="Int. J. Syst. Evol. Microbiol.">
        <title>The Global Catalogue of Microorganisms (GCM) 10K type strain sequencing project: providing services to taxonomists for standard genome sequencing and annotation.</title>
        <authorList>
            <consortium name="The Broad Institute Genomics Platform"/>
            <consortium name="The Broad Institute Genome Sequencing Center for Infectious Disease"/>
            <person name="Wu L."/>
            <person name="Ma J."/>
        </authorList>
    </citation>
    <scope>NUCLEOTIDE SEQUENCE [LARGE SCALE GENOMIC DNA]</scope>
    <source>
        <strain evidence="3">JCM 31202</strain>
    </source>
</reference>
<keyword evidence="3" id="KW-1185">Reference proteome</keyword>
<feature type="region of interest" description="Disordered" evidence="1">
    <location>
        <begin position="50"/>
        <end position="83"/>
    </location>
</feature>
<name>A0ABW3F372_9ACTN</name>
<sequence>MEEAFSAMSATVVVSATESGQNGIGRLRDRRDDRPDEWISVARMRILMPGRAQPEQISKASDGKIYPVTRKAAVRRNPQERAR</sequence>
<evidence type="ECO:0000256" key="1">
    <source>
        <dbReference type="SAM" id="MobiDB-lite"/>
    </source>
</evidence>
<dbReference type="RefSeq" id="WP_378306435.1">
    <property type="nucleotide sequence ID" value="NZ_JBHTJA010000138.1"/>
</dbReference>
<evidence type="ECO:0000313" key="2">
    <source>
        <dbReference type="EMBL" id="MFD0905476.1"/>
    </source>
</evidence>
<gene>
    <name evidence="2" type="ORF">ACFQ11_34230</name>
</gene>